<feature type="transmembrane region" description="Helical" evidence="3">
    <location>
        <begin position="212"/>
        <end position="230"/>
    </location>
</feature>
<keyword evidence="3" id="KW-0472">Membrane</keyword>
<dbReference type="PANTHER" id="PTHR11481:SF64">
    <property type="entry name" value="FC RECEPTOR-LIKE PROTEIN 4"/>
    <property type="match status" value="1"/>
</dbReference>
<feature type="chain" id="PRO_5043624836" description="Ig-like domain-containing protein" evidence="4">
    <location>
        <begin position="36"/>
        <end position="335"/>
    </location>
</feature>
<keyword evidence="2" id="KW-1015">Disulfide bond</keyword>
<dbReference type="GO" id="GO:0004888">
    <property type="term" value="F:transmembrane signaling receptor activity"/>
    <property type="evidence" value="ECO:0007669"/>
    <property type="project" value="TreeGrafter"/>
</dbReference>
<dbReference type="InterPro" id="IPR007110">
    <property type="entry name" value="Ig-like_dom"/>
</dbReference>
<evidence type="ECO:0000256" key="1">
    <source>
        <dbReference type="ARBA" id="ARBA00022729"/>
    </source>
</evidence>
<protein>
    <recommendedName>
        <fullName evidence="5">Ig-like domain-containing protein</fullName>
    </recommendedName>
</protein>
<dbReference type="PANTHER" id="PTHR11481">
    <property type="entry name" value="IMMUNOGLOBULIN FC RECEPTOR"/>
    <property type="match status" value="1"/>
</dbReference>
<name>A0AAQ6IBP8_ANATE</name>
<sequence length="335" mass="36893">MISWQQDNMEVTALCIKLLMIVMMLLCEHDQKVNAASLRIHPNRAQFFVYDAVTFYCEGVSYCEIVHCRIEKMPLCNKKTTETGSFTITNVFPHDSGEYWFVAHGGERSNSVIITVIASLVILEIPALPVMEGEAVTLTCRNKKTSSQTSADFYKDGVLISNSSTGNMIMNSVSKSDEGLYKCSISGAGESAESWLIVGDGQKETSSSSSTPWIIVTVLLLVLLVLVGLLQFKSYWHRVVFCVSTLRPGSGSTGSQTVSENVDSTATSKAIYAVVTKNRKKKDEDESSCRPVYYMLDLDDSQQLESCFNVEPAVSGSLARTSSHLPEDAFYSTIQ</sequence>
<dbReference type="AlphaFoldDB" id="A0AAQ6IBP8"/>
<dbReference type="Gene3D" id="2.60.40.10">
    <property type="entry name" value="Immunoglobulins"/>
    <property type="match status" value="2"/>
</dbReference>
<evidence type="ECO:0000256" key="2">
    <source>
        <dbReference type="ARBA" id="ARBA00023157"/>
    </source>
</evidence>
<evidence type="ECO:0000313" key="7">
    <source>
        <dbReference type="Proteomes" id="UP000265040"/>
    </source>
</evidence>
<dbReference type="GO" id="GO:0006955">
    <property type="term" value="P:immune response"/>
    <property type="evidence" value="ECO:0007669"/>
    <property type="project" value="TreeGrafter"/>
</dbReference>
<evidence type="ECO:0000256" key="4">
    <source>
        <dbReference type="SAM" id="SignalP"/>
    </source>
</evidence>
<dbReference type="PROSITE" id="PS50835">
    <property type="entry name" value="IG_LIKE"/>
    <property type="match status" value="1"/>
</dbReference>
<keyword evidence="3" id="KW-0812">Transmembrane</keyword>
<feature type="domain" description="Ig-like" evidence="5">
    <location>
        <begin position="118"/>
        <end position="186"/>
    </location>
</feature>
<dbReference type="Ensembl" id="ENSATET00000076044.1">
    <property type="protein sequence ID" value="ENSATEP00000074360.1"/>
    <property type="gene ID" value="ENSATEG00000032020.1"/>
</dbReference>
<reference evidence="6 7" key="1">
    <citation type="submission" date="2021-04" db="EMBL/GenBank/DDBJ databases">
        <authorList>
            <consortium name="Wellcome Sanger Institute Data Sharing"/>
        </authorList>
    </citation>
    <scope>NUCLEOTIDE SEQUENCE [LARGE SCALE GENOMIC DNA]</scope>
</reference>
<dbReference type="SMART" id="SM00409">
    <property type="entry name" value="IG"/>
    <property type="match status" value="2"/>
</dbReference>
<dbReference type="InterPro" id="IPR036179">
    <property type="entry name" value="Ig-like_dom_sf"/>
</dbReference>
<dbReference type="GO" id="GO:0007166">
    <property type="term" value="P:cell surface receptor signaling pathway"/>
    <property type="evidence" value="ECO:0007669"/>
    <property type="project" value="TreeGrafter"/>
</dbReference>
<dbReference type="InterPro" id="IPR050488">
    <property type="entry name" value="Ig_Fc_receptor"/>
</dbReference>
<evidence type="ECO:0000259" key="5">
    <source>
        <dbReference type="PROSITE" id="PS50835"/>
    </source>
</evidence>
<reference evidence="6" key="2">
    <citation type="submission" date="2025-08" db="UniProtKB">
        <authorList>
            <consortium name="Ensembl"/>
        </authorList>
    </citation>
    <scope>IDENTIFICATION</scope>
</reference>
<dbReference type="GeneTree" id="ENSGT01120000272178"/>
<dbReference type="Pfam" id="PF13895">
    <property type="entry name" value="Ig_2"/>
    <property type="match status" value="1"/>
</dbReference>
<evidence type="ECO:0000256" key="3">
    <source>
        <dbReference type="SAM" id="Phobius"/>
    </source>
</evidence>
<dbReference type="InterPro" id="IPR013783">
    <property type="entry name" value="Ig-like_fold"/>
</dbReference>
<keyword evidence="7" id="KW-1185">Reference proteome</keyword>
<proteinExistence type="predicted"/>
<dbReference type="SUPFAM" id="SSF48726">
    <property type="entry name" value="Immunoglobulin"/>
    <property type="match status" value="2"/>
</dbReference>
<organism evidence="6 7">
    <name type="scientific">Anabas testudineus</name>
    <name type="common">Climbing perch</name>
    <name type="synonym">Anthias testudineus</name>
    <dbReference type="NCBI Taxonomy" id="64144"/>
    <lineage>
        <taxon>Eukaryota</taxon>
        <taxon>Metazoa</taxon>
        <taxon>Chordata</taxon>
        <taxon>Craniata</taxon>
        <taxon>Vertebrata</taxon>
        <taxon>Euteleostomi</taxon>
        <taxon>Actinopterygii</taxon>
        <taxon>Neopterygii</taxon>
        <taxon>Teleostei</taxon>
        <taxon>Neoteleostei</taxon>
        <taxon>Acanthomorphata</taxon>
        <taxon>Anabantaria</taxon>
        <taxon>Anabantiformes</taxon>
        <taxon>Anabantoidei</taxon>
        <taxon>Anabantidae</taxon>
        <taxon>Anabas</taxon>
    </lineage>
</organism>
<dbReference type="InterPro" id="IPR003599">
    <property type="entry name" value="Ig_sub"/>
</dbReference>
<accession>A0AAQ6IBP8</accession>
<keyword evidence="3" id="KW-1133">Transmembrane helix</keyword>
<keyword evidence="1 4" id="KW-0732">Signal</keyword>
<feature type="signal peptide" evidence="4">
    <location>
        <begin position="1"/>
        <end position="35"/>
    </location>
</feature>
<reference evidence="6" key="3">
    <citation type="submission" date="2025-09" db="UniProtKB">
        <authorList>
            <consortium name="Ensembl"/>
        </authorList>
    </citation>
    <scope>IDENTIFICATION</scope>
</reference>
<evidence type="ECO:0000313" key="6">
    <source>
        <dbReference type="Ensembl" id="ENSATEP00000074360.1"/>
    </source>
</evidence>
<dbReference type="Proteomes" id="UP000265040">
    <property type="component" value="Chromosome 18"/>
</dbReference>
<dbReference type="GO" id="GO:0009897">
    <property type="term" value="C:external side of plasma membrane"/>
    <property type="evidence" value="ECO:0007669"/>
    <property type="project" value="TreeGrafter"/>
</dbReference>